<dbReference type="GO" id="GO:0003677">
    <property type="term" value="F:DNA binding"/>
    <property type="evidence" value="ECO:0007669"/>
    <property type="project" value="InterPro"/>
</dbReference>
<evidence type="ECO:0000313" key="3">
    <source>
        <dbReference type="Proteomes" id="UP000184280"/>
    </source>
</evidence>
<dbReference type="Gene3D" id="1.10.260.40">
    <property type="entry name" value="lambda repressor-like DNA-binding domains"/>
    <property type="match status" value="1"/>
</dbReference>
<dbReference type="PROSITE" id="PS50943">
    <property type="entry name" value="HTH_CROC1"/>
    <property type="match status" value="1"/>
</dbReference>
<dbReference type="EMBL" id="FRCJ01000001">
    <property type="protein sequence ID" value="SHL84647.1"/>
    <property type="molecule type" value="Genomic_DNA"/>
</dbReference>
<reference evidence="2 3" key="1">
    <citation type="submission" date="2016-11" db="EMBL/GenBank/DDBJ databases">
        <authorList>
            <person name="Jaros S."/>
            <person name="Januszkiewicz K."/>
            <person name="Wedrychowicz H."/>
        </authorList>
    </citation>
    <scope>NUCLEOTIDE SEQUENCE [LARGE SCALE GENOMIC DNA]</scope>
    <source>
        <strain evidence="2 3">BPI-34</strain>
    </source>
</reference>
<name>A0A1M7DYY5_XYLRU</name>
<dbReference type="AlphaFoldDB" id="A0A1M7DYY5"/>
<sequence length="102" mass="12090">MKDVIERLKEHQSPTPSKWRERAEWRLQNKSWLRHSQRIAMKMLEKMDELGLTQKQLAEQMGCSQQYVSKVLKGQENLSLETMSKIEDCLKISILQEELEMA</sequence>
<dbReference type="OrthoDB" id="678731at2"/>
<evidence type="ECO:0000259" key="1">
    <source>
        <dbReference type="PROSITE" id="PS50943"/>
    </source>
</evidence>
<dbReference type="SUPFAM" id="SSF47413">
    <property type="entry name" value="lambda repressor-like DNA-binding domains"/>
    <property type="match status" value="1"/>
</dbReference>
<dbReference type="CDD" id="cd00093">
    <property type="entry name" value="HTH_XRE"/>
    <property type="match status" value="1"/>
</dbReference>
<protein>
    <submittedName>
        <fullName evidence="2">Helix-turn-helix</fullName>
    </submittedName>
</protein>
<dbReference type="RefSeq" id="WP_073043081.1">
    <property type="nucleotide sequence ID" value="NZ_FOLF01000002.1"/>
</dbReference>
<dbReference type="InterPro" id="IPR001387">
    <property type="entry name" value="Cro/C1-type_HTH"/>
</dbReference>
<dbReference type="Proteomes" id="UP000184280">
    <property type="component" value="Unassembled WGS sequence"/>
</dbReference>
<organism evidence="2 3">
    <name type="scientific">Xylanibacter ruminicola</name>
    <name type="common">Prevotella ruminicola</name>
    <dbReference type="NCBI Taxonomy" id="839"/>
    <lineage>
        <taxon>Bacteria</taxon>
        <taxon>Pseudomonadati</taxon>
        <taxon>Bacteroidota</taxon>
        <taxon>Bacteroidia</taxon>
        <taxon>Bacteroidales</taxon>
        <taxon>Prevotellaceae</taxon>
        <taxon>Xylanibacter</taxon>
    </lineage>
</organism>
<dbReference type="Pfam" id="PF01381">
    <property type="entry name" value="HTH_3"/>
    <property type="match status" value="1"/>
</dbReference>
<evidence type="ECO:0000313" key="2">
    <source>
        <dbReference type="EMBL" id="SHL84647.1"/>
    </source>
</evidence>
<dbReference type="SMART" id="SM00530">
    <property type="entry name" value="HTH_XRE"/>
    <property type="match status" value="1"/>
</dbReference>
<feature type="domain" description="HTH cro/C1-type" evidence="1">
    <location>
        <begin position="43"/>
        <end position="99"/>
    </location>
</feature>
<accession>A0A1M7DYY5</accession>
<dbReference type="InterPro" id="IPR010982">
    <property type="entry name" value="Lambda_DNA-bd_dom_sf"/>
</dbReference>
<proteinExistence type="predicted"/>
<gene>
    <name evidence="2" type="ORF">SAMN04488494_0894</name>
</gene>